<dbReference type="RefSeq" id="WP_386677024.1">
    <property type="nucleotide sequence ID" value="NZ_JBHLTG010000017.1"/>
</dbReference>
<keyword evidence="3" id="KW-1185">Reference proteome</keyword>
<sequence>MRIVIAGEGSGQAGELKQALVGMGLDWEVAAVDAAGPDGMTADAPVDVFVCPLRLGTLQGAEILAQMRNAYPGAVRIVLLDKNEESHALHALDCAHRMLNTPLDASELIEAVDSVVDLRELLDNAELKQAIGRIGSLPPPPRIYIELTQLLRDPDASNFEVAEVLSQDPGVAAKVLRLCNSAFFSGGRQITDMRTAVTRLGMQSLRGLVLASETFGSVQSSDAVDRDAMQERALMTSRLAARLLGGSSAELAATAGLLAEVGRLLPGVRAGDDESGPHYAEAGAYLLGLWGLPMPIVEAVAYHRTPARLRGSGFWVVGAVHVASALVLGEPVDEKYLRQVGVIDKLPKWREMAESMAQPA</sequence>
<evidence type="ECO:0000259" key="1">
    <source>
        <dbReference type="PROSITE" id="PS51833"/>
    </source>
</evidence>
<dbReference type="SUPFAM" id="SSF52172">
    <property type="entry name" value="CheY-like"/>
    <property type="match status" value="1"/>
</dbReference>
<dbReference type="EMBL" id="JBHLTG010000017">
    <property type="protein sequence ID" value="MFC0682731.1"/>
    <property type="molecule type" value="Genomic_DNA"/>
</dbReference>
<dbReference type="Gene3D" id="3.40.50.2300">
    <property type="match status" value="1"/>
</dbReference>
<dbReference type="PROSITE" id="PS51833">
    <property type="entry name" value="HDOD"/>
    <property type="match status" value="1"/>
</dbReference>
<organism evidence="2 3">
    <name type="scientific">Lysobacter korlensis</name>
    <dbReference type="NCBI Taxonomy" id="553636"/>
    <lineage>
        <taxon>Bacteria</taxon>
        <taxon>Pseudomonadati</taxon>
        <taxon>Pseudomonadota</taxon>
        <taxon>Gammaproteobacteria</taxon>
        <taxon>Lysobacterales</taxon>
        <taxon>Lysobacteraceae</taxon>
        <taxon>Lysobacter</taxon>
    </lineage>
</organism>
<evidence type="ECO:0000313" key="2">
    <source>
        <dbReference type="EMBL" id="MFC0682731.1"/>
    </source>
</evidence>
<evidence type="ECO:0000313" key="3">
    <source>
        <dbReference type="Proteomes" id="UP001589896"/>
    </source>
</evidence>
<protein>
    <submittedName>
        <fullName evidence="2">HDOD domain-containing protein</fullName>
    </submittedName>
</protein>
<dbReference type="PIRSF" id="PIRSF036883">
    <property type="entry name" value="RR_HD-GYP_mod"/>
    <property type="match status" value="1"/>
</dbReference>
<dbReference type="InterPro" id="IPR052340">
    <property type="entry name" value="RNase_Y/CdgJ"/>
</dbReference>
<name>A0ABV6S0H3_9GAMM</name>
<dbReference type="Proteomes" id="UP001589896">
    <property type="component" value="Unassembled WGS sequence"/>
</dbReference>
<dbReference type="PANTHER" id="PTHR33525:SF6">
    <property type="entry name" value="HDOD DOMAIN-CONTAINING PROTEIN"/>
    <property type="match status" value="1"/>
</dbReference>
<feature type="domain" description="HDOD" evidence="1">
    <location>
        <begin position="137"/>
        <end position="306"/>
    </location>
</feature>
<dbReference type="Pfam" id="PF08668">
    <property type="entry name" value="HDOD"/>
    <property type="match status" value="1"/>
</dbReference>
<dbReference type="InterPro" id="IPR011006">
    <property type="entry name" value="CheY-like_superfamily"/>
</dbReference>
<reference evidence="2 3" key="1">
    <citation type="submission" date="2024-09" db="EMBL/GenBank/DDBJ databases">
        <authorList>
            <person name="Sun Q."/>
            <person name="Mori K."/>
        </authorList>
    </citation>
    <scope>NUCLEOTIDE SEQUENCE [LARGE SCALE GENOMIC DNA]</scope>
    <source>
        <strain evidence="2 3">KCTC 23076</strain>
    </source>
</reference>
<dbReference type="SUPFAM" id="SSF109604">
    <property type="entry name" value="HD-domain/PDEase-like"/>
    <property type="match status" value="1"/>
</dbReference>
<dbReference type="PANTHER" id="PTHR33525">
    <property type="match status" value="1"/>
</dbReference>
<comment type="caution">
    <text evidence="2">The sequence shown here is derived from an EMBL/GenBank/DDBJ whole genome shotgun (WGS) entry which is preliminary data.</text>
</comment>
<dbReference type="InterPro" id="IPR013976">
    <property type="entry name" value="HDOD"/>
</dbReference>
<dbReference type="InterPro" id="IPR014626">
    <property type="entry name" value="Sig_transdc_resp-reg_put"/>
</dbReference>
<gene>
    <name evidence="2" type="ORF">ACFFGH_33285</name>
</gene>
<proteinExistence type="predicted"/>
<dbReference type="Gene3D" id="1.10.3210.10">
    <property type="entry name" value="Hypothetical protein af1432"/>
    <property type="match status" value="1"/>
</dbReference>
<accession>A0ABV6S0H3</accession>